<organism evidence="13 14">
    <name type="scientific">Marilutibacter alkalisoli</name>
    <dbReference type="NCBI Taxonomy" id="2591633"/>
    <lineage>
        <taxon>Bacteria</taxon>
        <taxon>Pseudomonadati</taxon>
        <taxon>Pseudomonadota</taxon>
        <taxon>Gammaproteobacteria</taxon>
        <taxon>Lysobacterales</taxon>
        <taxon>Lysobacteraceae</taxon>
        <taxon>Marilutibacter</taxon>
    </lineage>
</organism>
<dbReference type="PANTHER" id="PTHR31632:SF2">
    <property type="entry name" value="PLASMA MEMBRANE IRON PERMEASE"/>
    <property type="match status" value="1"/>
</dbReference>
<dbReference type="InterPro" id="IPR004923">
    <property type="entry name" value="FTR1/Fip1/EfeU"/>
</dbReference>
<evidence type="ECO:0000256" key="5">
    <source>
        <dbReference type="ARBA" id="ARBA00022723"/>
    </source>
</evidence>
<keyword evidence="3 9" id="KW-0349">Heme</keyword>
<feature type="transmembrane region" description="Helical" evidence="10">
    <location>
        <begin position="493"/>
        <end position="511"/>
    </location>
</feature>
<evidence type="ECO:0000256" key="9">
    <source>
        <dbReference type="PROSITE-ProRule" id="PRU00433"/>
    </source>
</evidence>
<comment type="similarity">
    <text evidence="2">Belongs to the oxidase-dependent Fe transporter (OFeT) (TC 9.A.10.1) family.</text>
</comment>
<dbReference type="GO" id="GO:0020037">
    <property type="term" value="F:heme binding"/>
    <property type="evidence" value="ECO:0007669"/>
    <property type="project" value="InterPro"/>
</dbReference>
<keyword evidence="11" id="KW-0732">Signal</keyword>
<evidence type="ECO:0000256" key="7">
    <source>
        <dbReference type="ARBA" id="ARBA00023004"/>
    </source>
</evidence>
<feature type="transmembrane region" description="Helical" evidence="10">
    <location>
        <begin position="564"/>
        <end position="586"/>
    </location>
</feature>
<protein>
    <submittedName>
        <fullName evidence="13">C-type cytochrome</fullName>
    </submittedName>
</protein>
<sequence length="642" mass="68269">MHALRRLSLALLLLTAFIASANPQAQQVWQLLDYIAVDYPEAVQDGVVVSELEYDEMQEFSASVSERLAQLPEASGRTGLIAQAGLLQAAIDDKASAADVGRQARGLAEALLQVYPVPRGPRQVPDLGGAAALYRDHCASCHGAQGAGDGPAGVALEPAPIDFTDVERARQRSVFALQQVIENGLDGTAMAGYPQLSEHDRWALAFHIGQFAFPEDQAGRGRALWEQRADVRAALPDLDALVQVLPVDIAGLEEADADALNAWLRRQPGAVAASVGGGNDGLLDLAKTRLREGVEAYADGDYKRARDKVLSAYLDGFEPIEPLLAIRDSGLLVEVEGAMQQLRSSIGALAPQAEVEAQAEQLSALLDRTRMVINDQTRGSAGAAFVGALTILLREGLEALLLVIAMIAFLRKAERTDAMPYVHAGWVGALIAGGATWLVATRLVEISGSSREVTEGIAALIAAAVLVSVGIWMHGKSQADAWQRYIREKLSGALSRGSAWFLFLLAFLIVYREAFETVLFYAALWSQGNHAAVLAGAATAVVALAAIAWAMLRYSRRLPFGKFFAASSVLLAVLAVVLAGKGVAALQEAGWLPVSLLSMPRIELLGVYPTLQGVVVQIVVLLVLLAGFGWNARNARVVTAAG</sequence>
<dbReference type="Pfam" id="PF03239">
    <property type="entry name" value="FTR1"/>
    <property type="match status" value="1"/>
</dbReference>
<evidence type="ECO:0000256" key="6">
    <source>
        <dbReference type="ARBA" id="ARBA00022989"/>
    </source>
</evidence>
<evidence type="ECO:0000259" key="12">
    <source>
        <dbReference type="PROSITE" id="PS51007"/>
    </source>
</evidence>
<dbReference type="OrthoDB" id="8215804at2"/>
<accession>A0A514BSM5</accession>
<comment type="subcellular location">
    <subcellularLocation>
        <location evidence="1">Membrane</location>
        <topology evidence="1">Multi-pass membrane protein</topology>
    </subcellularLocation>
</comment>
<dbReference type="GO" id="GO:0015093">
    <property type="term" value="F:ferrous iron transmembrane transporter activity"/>
    <property type="evidence" value="ECO:0007669"/>
    <property type="project" value="TreeGrafter"/>
</dbReference>
<dbReference type="KEGG" id="lyj:FKV23_09990"/>
<dbReference type="InterPro" id="IPR036909">
    <property type="entry name" value="Cyt_c-like_dom_sf"/>
</dbReference>
<proteinExistence type="inferred from homology"/>
<reference evidence="13 14" key="1">
    <citation type="submission" date="2019-06" db="EMBL/GenBank/DDBJ databases">
        <title>Lysobacter alkalisoli sp. nov. isolated from saline-alkali soil.</title>
        <authorList>
            <person name="Sun J.-Q."/>
            <person name="Xu L."/>
        </authorList>
    </citation>
    <scope>NUCLEOTIDE SEQUENCE [LARGE SCALE GENOMIC DNA]</scope>
    <source>
        <strain evidence="13 14">SJ-36</strain>
    </source>
</reference>
<evidence type="ECO:0000256" key="4">
    <source>
        <dbReference type="ARBA" id="ARBA00022692"/>
    </source>
</evidence>
<evidence type="ECO:0000313" key="14">
    <source>
        <dbReference type="Proteomes" id="UP000317199"/>
    </source>
</evidence>
<evidence type="ECO:0000256" key="11">
    <source>
        <dbReference type="SAM" id="SignalP"/>
    </source>
</evidence>
<evidence type="ECO:0000256" key="8">
    <source>
        <dbReference type="ARBA" id="ARBA00023136"/>
    </source>
</evidence>
<dbReference type="InterPro" id="IPR009056">
    <property type="entry name" value="Cyt_c-like_dom"/>
</dbReference>
<keyword evidence="8 10" id="KW-0472">Membrane</keyword>
<keyword evidence="6 10" id="KW-1133">Transmembrane helix</keyword>
<feature type="transmembrane region" description="Helical" evidence="10">
    <location>
        <begin position="421"/>
        <end position="444"/>
    </location>
</feature>
<dbReference type="AlphaFoldDB" id="A0A514BSM5"/>
<keyword evidence="7 9" id="KW-0408">Iron</keyword>
<feature type="signal peptide" evidence="11">
    <location>
        <begin position="1"/>
        <end position="21"/>
    </location>
</feature>
<gene>
    <name evidence="13" type="ORF">FKV23_09990</name>
</gene>
<evidence type="ECO:0000256" key="10">
    <source>
        <dbReference type="SAM" id="Phobius"/>
    </source>
</evidence>
<evidence type="ECO:0000313" key="13">
    <source>
        <dbReference type="EMBL" id="QDH70380.1"/>
    </source>
</evidence>
<dbReference type="Proteomes" id="UP000317199">
    <property type="component" value="Chromosome"/>
</dbReference>
<evidence type="ECO:0000256" key="3">
    <source>
        <dbReference type="ARBA" id="ARBA00022617"/>
    </source>
</evidence>
<dbReference type="Gene3D" id="1.10.760.10">
    <property type="entry name" value="Cytochrome c-like domain"/>
    <property type="match status" value="1"/>
</dbReference>
<dbReference type="RefSeq" id="WP_141623715.1">
    <property type="nucleotide sequence ID" value="NZ_CP041242.1"/>
</dbReference>
<dbReference type="PANTHER" id="PTHR31632">
    <property type="entry name" value="IRON TRANSPORTER FTH1"/>
    <property type="match status" value="1"/>
</dbReference>
<feature type="transmembrane region" description="Helical" evidence="10">
    <location>
        <begin position="456"/>
        <end position="473"/>
    </location>
</feature>
<dbReference type="GO" id="GO:0033573">
    <property type="term" value="C:high-affinity iron permease complex"/>
    <property type="evidence" value="ECO:0007669"/>
    <property type="project" value="InterPro"/>
</dbReference>
<feature type="chain" id="PRO_5021800436" evidence="11">
    <location>
        <begin position="22"/>
        <end position="642"/>
    </location>
</feature>
<feature type="transmembrane region" description="Helical" evidence="10">
    <location>
        <begin position="383"/>
        <end position="409"/>
    </location>
</feature>
<evidence type="ECO:0000256" key="1">
    <source>
        <dbReference type="ARBA" id="ARBA00004141"/>
    </source>
</evidence>
<dbReference type="GO" id="GO:0009055">
    <property type="term" value="F:electron transfer activity"/>
    <property type="evidence" value="ECO:0007669"/>
    <property type="project" value="InterPro"/>
</dbReference>
<dbReference type="GO" id="GO:0046872">
    <property type="term" value="F:metal ion binding"/>
    <property type="evidence" value="ECO:0007669"/>
    <property type="project" value="UniProtKB-KW"/>
</dbReference>
<feature type="transmembrane region" description="Helical" evidence="10">
    <location>
        <begin position="606"/>
        <end position="628"/>
    </location>
</feature>
<dbReference type="EMBL" id="CP041242">
    <property type="protein sequence ID" value="QDH70380.1"/>
    <property type="molecule type" value="Genomic_DNA"/>
</dbReference>
<dbReference type="SUPFAM" id="SSF46626">
    <property type="entry name" value="Cytochrome c"/>
    <property type="match status" value="1"/>
</dbReference>
<dbReference type="PROSITE" id="PS51007">
    <property type="entry name" value="CYTC"/>
    <property type="match status" value="1"/>
</dbReference>
<keyword evidence="14" id="KW-1185">Reference proteome</keyword>
<keyword evidence="4 10" id="KW-0812">Transmembrane</keyword>
<dbReference type="Pfam" id="PF13442">
    <property type="entry name" value="Cytochrome_CBB3"/>
    <property type="match status" value="1"/>
</dbReference>
<feature type="domain" description="Cytochrome c" evidence="12">
    <location>
        <begin position="125"/>
        <end position="268"/>
    </location>
</feature>
<feature type="transmembrane region" description="Helical" evidence="10">
    <location>
        <begin position="531"/>
        <end position="552"/>
    </location>
</feature>
<keyword evidence="5 9" id="KW-0479">Metal-binding</keyword>
<name>A0A514BSM5_9GAMM</name>
<evidence type="ECO:0000256" key="2">
    <source>
        <dbReference type="ARBA" id="ARBA00008333"/>
    </source>
</evidence>